<organism evidence="1">
    <name type="scientific">Arundo donax</name>
    <name type="common">Giant reed</name>
    <name type="synonym">Donax arundinaceus</name>
    <dbReference type="NCBI Taxonomy" id="35708"/>
    <lineage>
        <taxon>Eukaryota</taxon>
        <taxon>Viridiplantae</taxon>
        <taxon>Streptophyta</taxon>
        <taxon>Embryophyta</taxon>
        <taxon>Tracheophyta</taxon>
        <taxon>Spermatophyta</taxon>
        <taxon>Magnoliopsida</taxon>
        <taxon>Liliopsida</taxon>
        <taxon>Poales</taxon>
        <taxon>Poaceae</taxon>
        <taxon>PACMAD clade</taxon>
        <taxon>Arundinoideae</taxon>
        <taxon>Arundineae</taxon>
        <taxon>Arundo</taxon>
    </lineage>
</organism>
<dbReference type="EMBL" id="GBRH01243488">
    <property type="protein sequence ID" value="JAD54407.1"/>
    <property type="molecule type" value="Transcribed_RNA"/>
</dbReference>
<name>A0A0A9B503_ARUDO</name>
<proteinExistence type="predicted"/>
<reference evidence="1" key="1">
    <citation type="submission" date="2014-09" db="EMBL/GenBank/DDBJ databases">
        <authorList>
            <person name="Magalhaes I.L.F."/>
            <person name="Oliveira U."/>
            <person name="Santos F.R."/>
            <person name="Vidigal T.H.D.A."/>
            <person name="Brescovit A.D."/>
            <person name="Santos A.J."/>
        </authorList>
    </citation>
    <scope>NUCLEOTIDE SEQUENCE</scope>
    <source>
        <tissue evidence="1">Shoot tissue taken approximately 20 cm above the soil surface</tissue>
    </source>
</reference>
<evidence type="ECO:0000313" key="1">
    <source>
        <dbReference type="EMBL" id="JAD54407.1"/>
    </source>
</evidence>
<accession>A0A0A9B503</accession>
<protein>
    <submittedName>
        <fullName evidence="1">Uncharacterized protein</fullName>
    </submittedName>
</protein>
<reference evidence="1" key="2">
    <citation type="journal article" date="2015" name="Data Brief">
        <title>Shoot transcriptome of the giant reed, Arundo donax.</title>
        <authorList>
            <person name="Barrero R.A."/>
            <person name="Guerrero F.D."/>
            <person name="Moolhuijzen P."/>
            <person name="Goolsby J.A."/>
            <person name="Tidwell J."/>
            <person name="Bellgard S.E."/>
            <person name="Bellgard M.I."/>
        </authorList>
    </citation>
    <scope>NUCLEOTIDE SEQUENCE</scope>
    <source>
        <tissue evidence="1">Shoot tissue taken approximately 20 cm above the soil surface</tissue>
    </source>
</reference>
<dbReference type="AlphaFoldDB" id="A0A0A9B503"/>
<sequence>MMVKIVKAILTALELPVLTYQRFQIKERATIVMKYRLQVVVQMIMSAQMLGPFKMARMATSCQAPSKNVGAEWMNSMNQVYT</sequence>